<protein>
    <submittedName>
        <fullName evidence="1">Uncharacterized protein</fullName>
    </submittedName>
</protein>
<reference evidence="1 2" key="1">
    <citation type="submission" date="2024-03" db="EMBL/GenBank/DDBJ databases">
        <authorList>
            <person name="Gkanogiannis A."/>
            <person name="Becerra Lopez-Lavalle L."/>
        </authorList>
    </citation>
    <scope>NUCLEOTIDE SEQUENCE [LARGE SCALE GENOMIC DNA]</scope>
</reference>
<dbReference type="EMBL" id="OZ021742">
    <property type="protein sequence ID" value="CAK9327975.1"/>
    <property type="molecule type" value="Genomic_DNA"/>
</dbReference>
<proteinExistence type="predicted"/>
<evidence type="ECO:0000313" key="1">
    <source>
        <dbReference type="EMBL" id="CAK9327975.1"/>
    </source>
</evidence>
<evidence type="ECO:0000313" key="2">
    <source>
        <dbReference type="Proteomes" id="UP001642487"/>
    </source>
</evidence>
<gene>
    <name evidence="1" type="ORF">CITCOLO1_LOCUS20377</name>
</gene>
<organism evidence="1 2">
    <name type="scientific">Citrullus colocynthis</name>
    <name type="common">colocynth</name>
    <dbReference type="NCBI Taxonomy" id="252529"/>
    <lineage>
        <taxon>Eukaryota</taxon>
        <taxon>Viridiplantae</taxon>
        <taxon>Streptophyta</taxon>
        <taxon>Embryophyta</taxon>
        <taxon>Tracheophyta</taxon>
        <taxon>Spermatophyta</taxon>
        <taxon>Magnoliopsida</taxon>
        <taxon>eudicotyledons</taxon>
        <taxon>Gunneridae</taxon>
        <taxon>Pentapetalae</taxon>
        <taxon>rosids</taxon>
        <taxon>fabids</taxon>
        <taxon>Cucurbitales</taxon>
        <taxon>Cucurbitaceae</taxon>
        <taxon>Benincaseae</taxon>
        <taxon>Citrullus</taxon>
    </lineage>
</organism>
<dbReference type="Proteomes" id="UP001642487">
    <property type="component" value="Chromosome 8"/>
</dbReference>
<accession>A0ABP0Z5B2</accession>
<name>A0ABP0Z5B2_9ROSI</name>
<sequence length="114" mass="12060">MKAMGFVHNSNIGSKVHCPATAPRLTPIAVPPKAVSAAAAARCSLSLLTKSLPSPPFLEQQSHSSLIFFLRNSVGQLGAAAAHFSRFPGRASLGLKDLAFFVFEKDLNNAARTL</sequence>
<keyword evidence="2" id="KW-1185">Reference proteome</keyword>